<evidence type="ECO:0000256" key="2">
    <source>
        <dbReference type="SAM" id="Phobius"/>
    </source>
</evidence>
<keyword evidence="2" id="KW-0472">Membrane</keyword>
<proteinExistence type="predicted"/>
<dbReference type="InterPro" id="IPR052901">
    <property type="entry name" value="Bact_TGase-like"/>
</dbReference>
<gene>
    <name evidence="4" type="ORF">GCM10010361_76670</name>
</gene>
<dbReference type="Pfam" id="PF11992">
    <property type="entry name" value="TgpA_N"/>
    <property type="match status" value="1"/>
</dbReference>
<dbReference type="PANTHER" id="PTHR42736">
    <property type="entry name" value="PROTEIN-GLUTAMINE GAMMA-GLUTAMYLTRANSFERASE"/>
    <property type="match status" value="1"/>
</dbReference>
<dbReference type="InterPro" id="IPR038765">
    <property type="entry name" value="Papain-like_cys_pep_sf"/>
</dbReference>
<dbReference type="InterPro" id="IPR021878">
    <property type="entry name" value="TgpA_N"/>
</dbReference>
<feature type="transmembrane region" description="Helical" evidence="2">
    <location>
        <begin position="31"/>
        <end position="49"/>
    </location>
</feature>
<feature type="region of interest" description="Disordered" evidence="1">
    <location>
        <begin position="569"/>
        <end position="604"/>
    </location>
</feature>
<dbReference type="Gene3D" id="3.10.620.30">
    <property type="match status" value="1"/>
</dbReference>
<feature type="region of interest" description="Disordered" evidence="1">
    <location>
        <begin position="661"/>
        <end position="734"/>
    </location>
</feature>
<dbReference type="RefSeq" id="WP_346100286.1">
    <property type="nucleotide sequence ID" value="NZ_BAAABY010000064.1"/>
</dbReference>
<feature type="transmembrane region" description="Helical" evidence="2">
    <location>
        <begin position="228"/>
        <end position="246"/>
    </location>
</feature>
<keyword evidence="5" id="KW-1185">Reference proteome</keyword>
<dbReference type="SMART" id="SM00460">
    <property type="entry name" value="TGc"/>
    <property type="match status" value="1"/>
</dbReference>
<evidence type="ECO:0000313" key="5">
    <source>
        <dbReference type="Proteomes" id="UP001500909"/>
    </source>
</evidence>
<feature type="compositionally biased region" description="Low complexity" evidence="1">
    <location>
        <begin position="665"/>
        <end position="683"/>
    </location>
</feature>
<comment type="caution">
    <text evidence="4">The sequence shown here is derived from an EMBL/GenBank/DDBJ whole genome shotgun (WGS) entry which is preliminary data.</text>
</comment>
<feature type="transmembrane region" description="Helical" evidence="2">
    <location>
        <begin position="58"/>
        <end position="76"/>
    </location>
</feature>
<evidence type="ECO:0000313" key="4">
    <source>
        <dbReference type="EMBL" id="GAA0499777.1"/>
    </source>
</evidence>
<feature type="transmembrane region" description="Helical" evidence="2">
    <location>
        <begin position="117"/>
        <end position="136"/>
    </location>
</feature>
<feature type="transmembrane region" description="Helical" evidence="2">
    <location>
        <begin position="166"/>
        <end position="183"/>
    </location>
</feature>
<reference evidence="4 5" key="1">
    <citation type="journal article" date="2019" name="Int. J. Syst. Evol. Microbiol.">
        <title>The Global Catalogue of Microorganisms (GCM) 10K type strain sequencing project: providing services to taxonomists for standard genome sequencing and annotation.</title>
        <authorList>
            <consortium name="The Broad Institute Genomics Platform"/>
            <consortium name="The Broad Institute Genome Sequencing Center for Infectious Disease"/>
            <person name="Wu L."/>
            <person name="Ma J."/>
        </authorList>
    </citation>
    <scope>NUCLEOTIDE SEQUENCE [LARGE SCALE GENOMIC DNA]</scope>
    <source>
        <strain evidence="4 5">JCM 4805</strain>
    </source>
</reference>
<dbReference type="InterPro" id="IPR002931">
    <property type="entry name" value="Transglutaminase-like"/>
</dbReference>
<feature type="transmembrane region" description="Helical" evidence="2">
    <location>
        <begin position="630"/>
        <end position="650"/>
    </location>
</feature>
<dbReference type="Pfam" id="PF01841">
    <property type="entry name" value="Transglut_core"/>
    <property type="match status" value="1"/>
</dbReference>
<dbReference type="PROSITE" id="PS51257">
    <property type="entry name" value="PROKAR_LIPOPROTEIN"/>
    <property type="match status" value="1"/>
</dbReference>
<protein>
    <submittedName>
        <fullName evidence="4">DUF3488 and transglutaminase-like domain-containing protein</fullName>
    </submittedName>
</protein>
<evidence type="ECO:0000259" key="3">
    <source>
        <dbReference type="SMART" id="SM00460"/>
    </source>
</evidence>
<dbReference type="InterPro" id="IPR025403">
    <property type="entry name" value="TgpA-like_C"/>
</dbReference>
<feature type="domain" description="Transglutaminase-like" evidence="3">
    <location>
        <begin position="484"/>
        <end position="554"/>
    </location>
</feature>
<sequence>MSGRARLAVCAMVATLSAACALLPLVEPIGWVFQATILLALVITAGALARRVPLARPLTVAAQALIGLLLLTVLFTRGQAVAGVLPGPDAFREFGQLLQEGTSDVGRYAIPAPVTTGIRLLLVGGVVLIGLIVDALAVTYRSAAPAGLPLLALYSVAAGLSKNGAGWLWFLVAAAGYLLLLLAEGRDRLSRWGRVFGGGPTTAGRPYATAPVPPGGATPAPVRTGRRIGALALGIALIVPAALPSLSGGLLDMSARGGAGGAGGTISAVNPLVSLQDSLNQPEDREVLNYRTTTPDTRDLYLRIVALDQFDGAAWKPSQRTVVDVPDRLPDPPGLAPDVDTTAVNTSVSAARWYAQNWLPLPYPASRVDIPGRWRFEPEGRTLVGDRGQNTRGVRYQVESLIVRPTARQLADAPRPRPALRREYTRVPDALPPVVERTAQRVTRGARSDYAKAVRLQDWFALRGGFTYNTEVRAGSGTQAITRFLEQKQGFCVHFAFSMAAMARTLGIPARVAVGFTPGGRRADGSYSVGLRDAHAWPELYFEGVGWTRFEPTPSRGSVPDYTVAADVPAEEDPGRAEPLPGRTAAPRPAEPSTDGGTCPPDQRRVAECGAVPRASGGGPAGDGPAPGTLAAGALAVLLVLLLPAVPLLWRIRSRARRLARDRAAPPGAGPPDSGAAPAASGPGHRRSPAHSGHGAGGLPRPNFSRAGHAESGAGVADPRAGVPGSRTGDADPRRVVLGPWRELVDSGWDYGIVPDDALTPRKAAERIVRVGELTGAAAEAAHRVAGAVEQALYAPHPEAAPGLAEDVRRVRTGLHAAASRGQRLRALLAPPSAVRLLWSASARASAVLGRLRMAVPGRSAAR</sequence>
<dbReference type="Proteomes" id="UP001500909">
    <property type="component" value="Unassembled WGS sequence"/>
</dbReference>
<feature type="transmembrane region" description="Helical" evidence="2">
    <location>
        <begin position="143"/>
        <end position="160"/>
    </location>
</feature>
<evidence type="ECO:0000256" key="1">
    <source>
        <dbReference type="SAM" id="MobiDB-lite"/>
    </source>
</evidence>
<organism evidence="4 5">
    <name type="scientific">Streptomyces olivaceiscleroticus</name>
    <dbReference type="NCBI Taxonomy" id="68245"/>
    <lineage>
        <taxon>Bacteria</taxon>
        <taxon>Bacillati</taxon>
        <taxon>Actinomycetota</taxon>
        <taxon>Actinomycetes</taxon>
        <taxon>Kitasatosporales</taxon>
        <taxon>Streptomycetaceae</taxon>
        <taxon>Streptomyces</taxon>
    </lineage>
</organism>
<name>A0ABN1BKV1_9ACTN</name>
<dbReference type="PANTHER" id="PTHR42736:SF1">
    <property type="entry name" value="PROTEIN-GLUTAMINE GAMMA-GLUTAMYLTRANSFERASE"/>
    <property type="match status" value="1"/>
</dbReference>
<accession>A0ABN1BKV1</accession>
<dbReference type="SUPFAM" id="SSF54001">
    <property type="entry name" value="Cysteine proteinases"/>
    <property type="match status" value="1"/>
</dbReference>
<dbReference type="Pfam" id="PF13559">
    <property type="entry name" value="DUF4129"/>
    <property type="match status" value="1"/>
</dbReference>
<keyword evidence="2" id="KW-0812">Transmembrane</keyword>
<dbReference type="EMBL" id="BAAABY010000064">
    <property type="protein sequence ID" value="GAA0499777.1"/>
    <property type="molecule type" value="Genomic_DNA"/>
</dbReference>
<keyword evidence="2" id="KW-1133">Transmembrane helix</keyword>